<dbReference type="InterPro" id="IPR016181">
    <property type="entry name" value="Acyl_CoA_acyltransferase"/>
</dbReference>
<evidence type="ECO:0000256" key="1">
    <source>
        <dbReference type="ARBA" id="ARBA00022679"/>
    </source>
</evidence>
<dbReference type="EMBL" id="CP012830">
    <property type="protein sequence ID" value="ALI03381.1"/>
    <property type="molecule type" value="Genomic_DNA"/>
</dbReference>
<feature type="domain" description="N-acetyltransferase" evidence="3">
    <location>
        <begin position="2"/>
        <end position="172"/>
    </location>
</feature>
<dbReference type="InterPro" id="IPR050680">
    <property type="entry name" value="YpeA/RimI_acetyltransf"/>
</dbReference>
<dbReference type="Gene3D" id="3.40.630.30">
    <property type="match status" value="1"/>
</dbReference>
<dbReference type="GO" id="GO:0016747">
    <property type="term" value="F:acyltransferase activity, transferring groups other than amino-acyl groups"/>
    <property type="evidence" value="ECO:0007669"/>
    <property type="project" value="InterPro"/>
</dbReference>
<dbReference type="PANTHER" id="PTHR43420">
    <property type="entry name" value="ACETYLTRANSFERASE"/>
    <property type="match status" value="1"/>
</dbReference>
<dbReference type="AlphaFoldDB" id="A0A0N9W8M8"/>
<dbReference type="SUPFAM" id="SSF55729">
    <property type="entry name" value="Acyl-CoA N-acyltransferases (Nat)"/>
    <property type="match status" value="1"/>
</dbReference>
<accession>A0A0N9W8M8</accession>
<organism evidence="4 5">
    <name type="scientific">Pseudomonas fluorescens</name>
    <dbReference type="NCBI Taxonomy" id="294"/>
    <lineage>
        <taxon>Bacteria</taxon>
        <taxon>Pseudomonadati</taxon>
        <taxon>Pseudomonadota</taxon>
        <taxon>Gammaproteobacteria</taxon>
        <taxon>Pseudomonadales</taxon>
        <taxon>Pseudomonadaceae</taxon>
        <taxon>Pseudomonas</taxon>
    </lineage>
</organism>
<evidence type="ECO:0000313" key="4">
    <source>
        <dbReference type="EMBL" id="ALI03381.1"/>
    </source>
</evidence>
<evidence type="ECO:0000256" key="2">
    <source>
        <dbReference type="ARBA" id="ARBA00023315"/>
    </source>
</evidence>
<dbReference type="Pfam" id="PF00583">
    <property type="entry name" value="Acetyltransf_1"/>
    <property type="match status" value="1"/>
</dbReference>
<dbReference type="OrthoDB" id="143110at2"/>
<gene>
    <name evidence="4" type="ORF">AO353_20750</name>
</gene>
<sequence>MIKIREATIEDIHVLRDIGIETYRDHFSDIWSPSGMQHFLSEDFSVLALQESIGAPTHHCWLIALGEDDRAVGFSKVNWSKPMPITGKAGAELQKIYFLKTQAGKGYGKQLLQFIRQLAKDRKEHFIWLDVLKTNASARRFYEGFGFEVLGEIPFSTDKTEIGMVVMCCDISR</sequence>
<evidence type="ECO:0000313" key="5">
    <source>
        <dbReference type="Proteomes" id="UP000066487"/>
    </source>
</evidence>
<evidence type="ECO:0000259" key="3">
    <source>
        <dbReference type="PROSITE" id="PS51186"/>
    </source>
</evidence>
<name>A0A0N9W8M8_PSEFL</name>
<dbReference type="RefSeq" id="WP_054596638.1">
    <property type="nucleotide sequence ID" value="NZ_CP012830.1"/>
</dbReference>
<dbReference type="Proteomes" id="UP000066487">
    <property type="component" value="Chromosome"/>
</dbReference>
<reference evidence="5" key="1">
    <citation type="submission" date="2015-09" db="EMBL/GenBank/DDBJ databases">
        <title>Whole genome sequence of Pseudomonas fluorescens FW300-N2E3.</title>
        <authorList>
            <person name="Ray J."/>
            <person name="Melnyk R."/>
            <person name="Deutschbauer A."/>
        </authorList>
    </citation>
    <scope>NUCLEOTIDE SEQUENCE [LARGE SCALE GENOMIC DNA]</scope>
    <source>
        <strain evidence="5">FW300-N2E3</strain>
    </source>
</reference>
<keyword evidence="1 4" id="KW-0808">Transferase</keyword>
<protein>
    <submittedName>
        <fullName evidence="4">GNAT family acetyltransferase</fullName>
    </submittedName>
</protein>
<keyword evidence="2" id="KW-0012">Acyltransferase</keyword>
<dbReference type="CDD" id="cd04301">
    <property type="entry name" value="NAT_SF"/>
    <property type="match status" value="1"/>
</dbReference>
<dbReference type="PROSITE" id="PS51186">
    <property type="entry name" value="GNAT"/>
    <property type="match status" value="1"/>
</dbReference>
<reference evidence="4 5" key="2">
    <citation type="journal article" date="2018" name="Nature">
        <title>Mutant phenotypes for thousands of bacterial genes of unknown function.</title>
        <authorList>
            <person name="Price M.N."/>
            <person name="Wetmore K.M."/>
            <person name="Waters R.J."/>
            <person name="Callaghan M."/>
            <person name="Ray J."/>
            <person name="Liu H."/>
            <person name="Kuehl J.V."/>
            <person name="Melnyk R.A."/>
            <person name="Lamson J.S."/>
            <person name="Suh Y."/>
            <person name="Carlson H.K."/>
            <person name="Esquivel Z."/>
            <person name="Sadeeshkumar H."/>
            <person name="Chakraborty R."/>
            <person name="Zane G.M."/>
            <person name="Rubin B.E."/>
            <person name="Wall J.D."/>
            <person name="Visel A."/>
            <person name="Bristow J."/>
            <person name="Blow M.J."/>
            <person name="Arkin A.P."/>
            <person name="Deutschbauer A.M."/>
        </authorList>
    </citation>
    <scope>NUCLEOTIDE SEQUENCE [LARGE SCALE GENOMIC DNA]</scope>
    <source>
        <strain evidence="4 5">FW300-N2E3</strain>
    </source>
</reference>
<proteinExistence type="predicted"/>
<dbReference type="InterPro" id="IPR000182">
    <property type="entry name" value="GNAT_dom"/>
</dbReference>